<dbReference type="InterPro" id="IPR000843">
    <property type="entry name" value="HTH_LacI"/>
</dbReference>
<dbReference type="PROSITE" id="PS50932">
    <property type="entry name" value="HTH_LACI_2"/>
    <property type="match status" value="1"/>
</dbReference>
<name>A0A7W2EV85_9BURK</name>
<dbReference type="CDD" id="cd01392">
    <property type="entry name" value="HTH_LacI"/>
    <property type="match status" value="1"/>
</dbReference>
<keyword evidence="1" id="KW-0805">Transcription regulation</keyword>
<dbReference type="GO" id="GO:0003700">
    <property type="term" value="F:DNA-binding transcription factor activity"/>
    <property type="evidence" value="ECO:0007669"/>
    <property type="project" value="TreeGrafter"/>
</dbReference>
<dbReference type="PANTHER" id="PTHR30146">
    <property type="entry name" value="LACI-RELATED TRANSCRIPTIONAL REPRESSOR"/>
    <property type="match status" value="1"/>
</dbReference>
<comment type="caution">
    <text evidence="5">The sequence shown here is derived from an EMBL/GenBank/DDBJ whole genome shotgun (WGS) entry which is preliminary data.</text>
</comment>
<evidence type="ECO:0000259" key="4">
    <source>
        <dbReference type="PROSITE" id="PS50932"/>
    </source>
</evidence>
<dbReference type="SMART" id="SM00354">
    <property type="entry name" value="HTH_LACI"/>
    <property type="match status" value="1"/>
</dbReference>
<evidence type="ECO:0000313" key="6">
    <source>
        <dbReference type="Proteomes" id="UP000534388"/>
    </source>
</evidence>
<keyword evidence="2 5" id="KW-0238">DNA-binding</keyword>
<dbReference type="PANTHER" id="PTHR30146:SF120">
    <property type="entry name" value="ALANINE RACEMASE"/>
    <property type="match status" value="1"/>
</dbReference>
<dbReference type="CDD" id="cd06295">
    <property type="entry name" value="PBP1_CelR"/>
    <property type="match status" value="1"/>
</dbReference>
<accession>A0A7W2EV85</accession>
<evidence type="ECO:0000256" key="1">
    <source>
        <dbReference type="ARBA" id="ARBA00023015"/>
    </source>
</evidence>
<dbReference type="InterPro" id="IPR010982">
    <property type="entry name" value="Lambda_DNA-bd_dom_sf"/>
</dbReference>
<dbReference type="PROSITE" id="PS00356">
    <property type="entry name" value="HTH_LACI_1"/>
    <property type="match status" value="1"/>
</dbReference>
<dbReference type="Pfam" id="PF13377">
    <property type="entry name" value="Peripla_BP_3"/>
    <property type="match status" value="1"/>
</dbReference>
<dbReference type="Gene3D" id="1.10.260.40">
    <property type="entry name" value="lambda repressor-like DNA-binding domains"/>
    <property type="match status" value="1"/>
</dbReference>
<keyword evidence="3" id="KW-0804">Transcription</keyword>
<evidence type="ECO:0000313" key="5">
    <source>
        <dbReference type="EMBL" id="MBA5639232.1"/>
    </source>
</evidence>
<proteinExistence type="predicted"/>
<keyword evidence="6" id="KW-1185">Reference proteome</keyword>
<dbReference type="RefSeq" id="WP_182165585.1">
    <property type="nucleotide sequence ID" value="NZ_JACEZT010000014.1"/>
</dbReference>
<dbReference type="AlphaFoldDB" id="A0A7W2EV85"/>
<dbReference type="SUPFAM" id="SSF47413">
    <property type="entry name" value="lambda repressor-like DNA-binding domains"/>
    <property type="match status" value="1"/>
</dbReference>
<dbReference type="Gene3D" id="3.40.50.2300">
    <property type="match status" value="2"/>
</dbReference>
<dbReference type="Proteomes" id="UP000534388">
    <property type="component" value="Unassembled WGS sequence"/>
</dbReference>
<evidence type="ECO:0000256" key="3">
    <source>
        <dbReference type="ARBA" id="ARBA00023163"/>
    </source>
</evidence>
<dbReference type="EMBL" id="JACEZT010000014">
    <property type="protein sequence ID" value="MBA5639232.1"/>
    <property type="molecule type" value="Genomic_DNA"/>
</dbReference>
<dbReference type="SUPFAM" id="SSF53822">
    <property type="entry name" value="Periplasmic binding protein-like I"/>
    <property type="match status" value="1"/>
</dbReference>
<feature type="domain" description="HTH lacI-type" evidence="4">
    <location>
        <begin position="23"/>
        <end position="75"/>
    </location>
</feature>
<dbReference type="Pfam" id="PF00356">
    <property type="entry name" value="LacI"/>
    <property type="match status" value="1"/>
</dbReference>
<dbReference type="InterPro" id="IPR028082">
    <property type="entry name" value="Peripla_BP_I"/>
</dbReference>
<reference evidence="5 6" key="1">
    <citation type="submission" date="2020-07" db="EMBL/GenBank/DDBJ databases">
        <title>Novel species isolated from subtropical streams in China.</title>
        <authorList>
            <person name="Lu H."/>
        </authorList>
    </citation>
    <scope>NUCLEOTIDE SEQUENCE [LARGE SCALE GENOMIC DNA]</scope>
    <source>
        <strain evidence="5 6">LX20W</strain>
    </source>
</reference>
<organism evidence="5 6">
    <name type="scientific">Rugamonas brunnea</name>
    <dbReference type="NCBI Taxonomy" id="2758569"/>
    <lineage>
        <taxon>Bacteria</taxon>
        <taxon>Pseudomonadati</taxon>
        <taxon>Pseudomonadota</taxon>
        <taxon>Betaproteobacteria</taxon>
        <taxon>Burkholderiales</taxon>
        <taxon>Oxalobacteraceae</taxon>
        <taxon>Telluria group</taxon>
        <taxon>Rugamonas</taxon>
    </lineage>
</organism>
<protein>
    <submittedName>
        <fullName evidence="5">LacI family DNA-binding transcriptional regulator</fullName>
    </submittedName>
</protein>
<evidence type="ECO:0000256" key="2">
    <source>
        <dbReference type="ARBA" id="ARBA00023125"/>
    </source>
</evidence>
<dbReference type="InterPro" id="IPR046335">
    <property type="entry name" value="LacI/GalR-like_sensor"/>
</dbReference>
<sequence length="356" mass="38374">MPKTPPRPAADQPSPAQQQRLQMADIARLAGVSTSTVSRALSGSSLVNDETRARIMELARSLKYTINIGAQNLRLKQNRTIGVVIPFDSATRQHLTDPFFLAMLGSLADALTEQGFDMLVSRVDAEQLDAAAAPFDTGRVIGVVLIGQWRHHDQLNQLAARHVPMVVWGAQLPQQLYCTVGGDNVAGGRLATAHLLQQGRRRIAFLGDTGLPEVAQRYQGYTEALAAAGLAPDPQLQVDVSFLPQAGGEGVLELRRRGVEFDAVFACSDLLAMTAVNTLRQHGVDVPAQVAVVGYDDIELSSYFHPPLSSVRQPMREAGRALVAALLELTEGRPAPSRLLPTELVVRDSSVAPTSR</sequence>
<dbReference type="GO" id="GO:0000976">
    <property type="term" value="F:transcription cis-regulatory region binding"/>
    <property type="evidence" value="ECO:0007669"/>
    <property type="project" value="TreeGrafter"/>
</dbReference>
<gene>
    <name evidence="5" type="ORF">H3H37_19415</name>
</gene>